<keyword evidence="2" id="KW-1185">Reference proteome</keyword>
<dbReference type="Proteomes" id="UP000799778">
    <property type="component" value="Unassembled WGS sequence"/>
</dbReference>
<dbReference type="EMBL" id="ML978071">
    <property type="protein sequence ID" value="KAF2013753.1"/>
    <property type="molecule type" value="Genomic_DNA"/>
</dbReference>
<organism evidence="1 2">
    <name type="scientific">Aaosphaeria arxii CBS 175.79</name>
    <dbReference type="NCBI Taxonomy" id="1450172"/>
    <lineage>
        <taxon>Eukaryota</taxon>
        <taxon>Fungi</taxon>
        <taxon>Dikarya</taxon>
        <taxon>Ascomycota</taxon>
        <taxon>Pezizomycotina</taxon>
        <taxon>Dothideomycetes</taxon>
        <taxon>Pleosporomycetidae</taxon>
        <taxon>Pleosporales</taxon>
        <taxon>Pleosporales incertae sedis</taxon>
        <taxon>Aaosphaeria</taxon>
    </lineage>
</organism>
<proteinExistence type="predicted"/>
<name>A0A6A5XLD6_9PLEO</name>
<dbReference type="GeneID" id="54279714"/>
<dbReference type="AlphaFoldDB" id="A0A6A5XLD6"/>
<evidence type="ECO:0000313" key="1">
    <source>
        <dbReference type="EMBL" id="KAF2013753.1"/>
    </source>
</evidence>
<protein>
    <submittedName>
        <fullName evidence="1">Uncharacterized protein</fullName>
    </submittedName>
</protein>
<gene>
    <name evidence="1" type="ORF">BU24DRAFT_245855</name>
</gene>
<accession>A0A6A5XLD6</accession>
<sequence length="72" mass="7780">MATVGARVSCLCYTVCTTTKTCKAHGNRVASALNEECNMQVSLILIAKYGVLRGYSPLSFSFSFSFSAESTR</sequence>
<evidence type="ECO:0000313" key="2">
    <source>
        <dbReference type="Proteomes" id="UP000799778"/>
    </source>
</evidence>
<dbReference type="RefSeq" id="XP_033382092.1">
    <property type="nucleotide sequence ID" value="XM_033522317.1"/>
</dbReference>
<reference evidence="1" key="1">
    <citation type="journal article" date="2020" name="Stud. Mycol.">
        <title>101 Dothideomycetes genomes: a test case for predicting lifestyles and emergence of pathogens.</title>
        <authorList>
            <person name="Haridas S."/>
            <person name="Albert R."/>
            <person name="Binder M."/>
            <person name="Bloem J."/>
            <person name="Labutti K."/>
            <person name="Salamov A."/>
            <person name="Andreopoulos B."/>
            <person name="Baker S."/>
            <person name="Barry K."/>
            <person name="Bills G."/>
            <person name="Bluhm B."/>
            <person name="Cannon C."/>
            <person name="Castanera R."/>
            <person name="Culley D."/>
            <person name="Daum C."/>
            <person name="Ezra D."/>
            <person name="Gonzalez J."/>
            <person name="Henrissat B."/>
            <person name="Kuo A."/>
            <person name="Liang C."/>
            <person name="Lipzen A."/>
            <person name="Lutzoni F."/>
            <person name="Magnuson J."/>
            <person name="Mondo S."/>
            <person name="Nolan M."/>
            <person name="Ohm R."/>
            <person name="Pangilinan J."/>
            <person name="Park H.-J."/>
            <person name="Ramirez L."/>
            <person name="Alfaro M."/>
            <person name="Sun H."/>
            <person name="Tritt A."/>
            <person name="Yoshinaga Y."/>
            <person name="Zwiers L.-H."/>
            <person name="Turgeon B."/>
            <person name="Goodwin S."/>
            <person name="Spatafora J."/>
            <person name="Crous P."/>
            <person name="Grigoriev I."/>
        </authorList>
    </citation>
    <scope>NUCLEOTIDE SEQUENCE</scope>
    <source>
        <strain evidence="1">CBS 175.79</strain>
    </source>
</reference>